<name>A0A543J951_9PSEU</name>
<feature type="compositionally biased region" description="Low complexity" evidence="11">
    <location>
        <begin position="776"/>
        <end position="789"/>
    </location>
</feature>
<dbReference type="GO" id="GO:0046872">
    <property type="term" value="F:metal ion binding"/>
    <property type="evidence" value="ECO:0007669"/>
    <property type="project" value="UniProtKB-KW"/>
</dbReference>
<evidence type="ECO:0000256" key="10">
    <source>
        <dbReference type="ARBA" id="ARBA00023063"/>
    </source>
</evidence>
<dbReference type="AlphaFoldDB" id="A0A543J951"/>
<dbReference type="RefSeq" id="WP_141976620.1">
    <property type="nucleotide sequence ID" value="NZ_VFPP01000001.1"/>
</dbReference>
<dbReference type="PANTHER" id="PTHR43105">
    <property type="entry name" value="RESPIRATORY NITRATE REDUCTASE"/>
    <property type="match status" value="1"/>
</dbReference>
<evidence type="ECO:0000313" key="13">
    <source>
        <dbReference type="EMBL" id="TQM79363.1"/>
    </source>
</evidence>
<dbReference type="OrthoDB" id="7376058at2"/>
<dbReference type="EMBL" id="VFPP01000001">
    <property type="protein sequence ID" value="TQM79363.1"/>
    <property type="molecule type" value="Genomic_DNA"/>
</dbReference>
<dbReference type="PROSITE" id="PS51669">
    <property type="entry name" value="4FE4S_MOW_BIS_MGD"/>
    <property type="match status" value="1"/>
</dbReference>
<dbReference type="Gene3D" id="2.40.40.20">
    <property type="match status" value="1"/>
</dbReference>
<dbReference type="Pfam" id="PF01568">
    <property type="entry name" value="Molydop_binding"/>
    <property type="match status" value="1"/>
</dbReference>
<evidence type="ECO:0000313" key="14">
    <source>
        <dbReference type="Proteomes" id="UP000316628"/>
    </source>
</evidence>
<dbReference type="Gene3D" id="2.20.25.90">
    <property type="entry name" value="ADC-like domains"/>
    <property type="match status" value="1"/>
</dbReference>
<dbReference type="InterPro" id="IPR050123">
    <property type="entry name" value="Prok_molybdopt-oxidoreductase"/>
</dbReference>
<dbReference type="GO" id="GO:0042128">
    <property type="term" value="P:nitrate assimilation"/>
    <property type="evidence" value="ECO:0007669"/>
    <property type="project" value="UniProtKB-KW"/>
</dbReference>
<sequence length="835" mass="91181">MADRIADIWGARTPHAKDTPWPVRVDLHLDTGLIESDVDRWVPSACVLCSNGCGCDIAVKDGRVVGVRGRAGDVVNHGRLGPKGLYGSWQWNGRDRLTRPLVRRGGELVESDWDTAMDLVVRRSKELLAETGPLSHGFYTSGQLFLEEYYTLGVIGKAGMGTPHMDGNTRLCTATAAAALKESFGSDGQPGSYTDIDSCDAMFLFGHNMAETQTVLWARVLDRLHGPDRPVVVAVDPRRTKVAEAAVESGGVHLAPLPGTNQALMNGLIRELIANGWVDHDWVATHALGYDELAATVQPYTPEHVAGICRVDPDDLRRAARIFGTSERVLSTVLQGFYQSHQATAASCQVNNLHLLRGLIGRPGCGILQMNGQPTAQNTRECGADGDLPGFRNWDNPEHIRELAELWNVDPLTIPHWAPPTHAMQIWRYAEQGSVKFLWISATNPAVSLPELPRIREILARDDLFVVVQDGFRTETAEYADVVLPAALWGEKQGTFTNVNRTVHLSDKAVDPPGEARSDLDIFLDYARRMDFRDLDGAPLIKWSDPEGAFVAWQECSRGRLCDYTGLSYAKLRGGSGIPWPCNEDHPDGCDRLYADGVFPTHPDVCEDYGHDLLTGGTTSPEQYKAQRPDGRAFLKAAEYAPPPEQPSEDHPFVVTTGRTAYHFHTRTKTGRSRQLRRAAPEPWVELSAADAAALGVTEGDLVRVESPRGHVEAPARVGRGRDGVVFIPFHYGYWDTDGDEHARAANELTLTEWDPVSKQPLFKLAAARVTKLADATGPAPAPTTTASAPHDRASVPATTGEDDVREDATPVDPPSPPPTPDRTPNVLPHAASKG</sequence>
<evidence type="ECO:0000256" key="6">
    <source>
        <dbReference type="ARBA" id="ARBA00022723"/>
    </source>
</evidence>
<comment type="caution">
    <text evidence="13">The sequence shown here is derived from an EMBL/GenBank/DDBJ whole genome shotgun (WGS) entry which is preliminary data.</text>
</comment>
<dbReference type="GO" id="GO:0043546">
    <property type="term" value="F:molybdopterin cofactor binding"/>
    <property type="evidence" value="ECO:0007669"/>
    <property type="project" value="InterPro"/>
</dbReference>
<dbReference type="CDD" id="cd02791">
    <property type="entry name" value="MopB_CT_Nitrate-R-NapA-like"/>
    <property type="match status" value="1"/>
</dbReference>
<feature type="compositionally biased region" description="Pro residues" evidence="11">
    <location>
        <begin position="812"/>
        <end position="822"/>
    </location>
</feature>
<evidence type="ECO:0000259" key="12">
    <source>
        <dbReference type="PROSITE" id="PS51669"/>
    </source>
</evidence>
<evidence type="ECO:0000256" key="9">
    <source>
        <dbReference type="ARBA" id="ARBA00023014"/>
    </source>
</evidence>
<keyword evidence="7" id="KW-0560">Oxidoreductase</keyword>
<dbReference type="InterPro" id="IPR009010">
    <property type="entry name" value="Asp_de-COase-like_dom_sf"/>
</dbReference>
<proteinExistence type="inferred from homology"/>
<feature type="domain" description="4Fe-4S Mo/W bis-MGD-type" evidence="12">
    <location>
        <begin position="39"/>
        <end position="95"/>
    </location>
</feature>
<dbReference type="InterPro" id="IPR006963">
    <property type="entry name" value="Mopterin_OxRdtase_4Fe-4S_dom"/>
</dbReference>
<keyword evidence="9" id="KW-0411">Iron-sulfur</keyword>
<evidence type="ECO:0000256" key="8">
    <source>
        <dbReference type="ARBA" id="ARBA00023004"/>
    </source>
</evidence>
<keyword evidence="14" id="KW-1185">Reference proteome</keyword>
<evidence type="ECO:0000256" key="5">
    <source>
        <dbReference type="ARBA" id="ARBA00022505"/>
    </source>
</evidence>
<feature type="region of interest" description="Disordered" evidence="11">
    <location>
        <begin position="776"/>
        <end position="835"/>
    </location>
</feature>
<dbReference type="InterPro" id="IPR006657">
    <property type="entry name" value="MoPterin_dinucl-bd_dom"/>
</dbReference>
<dbReference type="Pfam" id="PF00384">
    <property type="entry name" value="Molybdopterin"/>
    <property type="match status" value="1"/>
</dbReference>
<dbReference type="Gene3D" id="3.40.228.10">
    <property type="entry name" value="Dimethylsulfoxide Reductase, domain 2"/>
    <property type="match status" value="1"/>
</dbReference>
<keyword evidence="5" id="KW-0500">Molybdenum</keyword>
<dbReference type="GO" id="GO:0051539">
    <property type="term" value="F:4 iron, 4 sulfur cluster binding"/>
    <property type="evidence" value="ECO:0007669"/>
    <property type="project" value="UniProtKB-KW"/>
</dbReference>
<dbReference type="InterPro" id="IPR041957">
    <property type="entry name" value="CT_Nitrate-R-NapA-like"/>
</dbReference>
<keyword evidence="10" id="KW-0534">Nitrate assimilation</keyword>
<dbReference type="InterPro" id="IPR006656">
    <property type="entry name" value="Mopterin_OxRdtase"/>
</dbReference>
<reference evidence="13 14" key="1">
    <citation type="submission" date="2019-06" db="EMBL/GenBank/DDBJ databases">
        <title>Sequencing the genomes of 1000 actinobacteria strains.</title>
        <authorList>
            <person name="Klenk H.-P."/>
        </authorList>
    </citation>
    <scope>NUCLEOTIDE SEQUENCE [LARGE SCALE GENOMIC DNA]</scope>
    <source>
        <strain evidence="13 14">DSM 45456</strain>
    </source>
</reference>
<dbReference type="Pfam" id="PF04879">
    <property type="entry name" value="Molybdop_Fe4S4"/>
    <property type="match status" value="1"/>
</dbReference>
<keyword evidence="4" id="KW-0004">4Fe-4S</keyword>
<dbReference type="SUPFAM" id="SSF50692">
    <property type="entry name" value="ADC-like"/>
    <property type="match status" value="1"/>
</dbReference>
<dbReference type="Gene3D" id="3.40.50.740">
    <property type="match status" value="1"/>
</dbReference>
<dbReference type="Proteomes" id="UP000316628">
    <property type="component" value="Unassembled WGS sequence"/>
</dbReference>
<comment type="cofactor">
    <cofactor evidence="2">
        <name>[4Fe-4S] cluster</name>
        <dbReference type="ChEBI" id="CHEBI:49883"/>
    </cofactor>
</comment>
<evidence type="ECO:0000256" key="7">
    <source>
        <dbReference type="ARBA" id="ARBA00023002"/>
    </source>
</evidence>
<dbReference type="PANTHER" id="PTHR43105:SF10">
    <property type="entry name" value="NADH-QUINONE OXIDOREDUCTASE SUBUNIT G"/>
    <property type="match status" value="1"/>
</dbReference>
<organism evidence="13 14">
    <name type="scientific">Saccharothrix saharensis</name>
    <dbReference type="NCBI Taxonomy" id="571190"/>
    <lineage>
        <taxon>Bacteria</taxon>
        <taxon>Bacillati</taxon>
        <taxon>Actinomycetota</taxon>
        <taxon>Actinomycetes</taxon>
        <taxon>Pseudonocardiales</taxon>
        <taxon>Pseudonocardiaceae</taxon>
        <taxon>Saccharothrix</taxon>
    </lineage>
</organism>
<evidence type="ECO:0000256" key="1">
    <source>
        <dbReference type="ARBA" id="ARBA00001942"/>
    </source>
</evidence>
<dbReference type="GO" id="GO:0016491">
    <property type="term" value="F:oxidoreductase activity"/>
    <property type="evidence" value="ECO:0007669"/>
    <property type="project" value="UniProtKB-KW"/>
</dbReference>
<protein>
    <submittedName>
        <fullName evidence="13">Anaerobic selenocysteine-containing dehydrogenase</fullName>
    </submittedName>
</protein>
<dbReference type="CDD" id="cd02754">
    <property type="entry name" value="MopB_Nitrate-R-NapA-like"/>
    <property type="match status" value="1"/>
</dbReference>
<accession>A0A543J951</accession>
<gene>
    <name evidence="13" type="ORF">FHX81_1667</name>
</gene>
<comment type="similarity">
    <text evidence="3">Belongs to the prokaryotic molybdopterin-containing oxidoreductase family. NasA/NapA/NarB subfamily.</text>
</comment>
<dbReference type="SMART" id="SM00926">
    <property type="entry name" value="Molybdop_Fe4S4"/>
    <property type="match status" value="1"/>
</dbReference>
<keyword evidence="6" id="KW-0479">Metal-binding</keyword>
<evidence type="ECO:0000256" key="2">
    <source>
        <dbReference type="ARBA" id="ARBA00001966"/>
    </source>
</evidence>
<evidence type="ECO:0000256" key="3">
    <source>
        <dbReference type="ARBA" id="ARBA00008747"/>
    </source>
</evidence>
<keyword evidence="8" id="KW-0408">Iron</keyword>
<dbReference type="SUPFAM" id="SSF53706">
    <property type="entry name" value="Formate dehydrogenase/DMSO reductase, domains 1-3"/>
    <property type="match status" value="1"/>
</dbReference>
<evidence type="ECO:0000256" key="11">
    <source>
        <dbReference type="SAM" id="MobiDB-lite"/>
    </source>
</evidence>
<evidence type="ECO:0000256" key="4">
    <source>
        <dbReference type="ARBA" id="ARBA00022485"/>
    </source>
</evidence>
<comment type="cofactor">
    <cofactor evidence="1">
        <name>Mo-bis(molybdopterin guanine dinucleotide)</name>
        <dbReference type="ChEBI" id="CHEBI:60539"/>
    </cofactor>
</comment>